<gene>
    <name evidence="1" type="ORF">OBE_01752</name>
</gene>
<dbReference type="AlphaFoldDB" id="K1TN83"/>
<organism evidence="1">
    <name type="scientific">human gut metagenome</name>
    <dbReference type="NCBI Taxonomy" id="408170"/>
    <lineage>
        <taxon>unclassified sequences</taxon>
        <taxon>metagenomes</taxon>
        <taxon>organismal metagenomes</taxon>
    </lineage>
</organism>
<name>K1TN83_9ZZZZ</name>
<proteinExistence type="predicted"/>
<reference evidence="1" key="1">
    <citation type="journal article" date="2013" name="Environ. Microbiol.">
        <title>Microbiota from the distal guts of lean and obese adolescents exhibit partial functional redundancy besides clear differences in community structure.</title>
        <authorList>
            <person name="Ferrer M."/>
            <person name="Ruiz A."/>
            <person name="Lanza F."/>
            <person name="Haange S.B."/>
            <person name="Oberbach A."/>
            <person name="Till H."/>
            <person name="Bargiela R."/>
            <person name="Campoy C."/>
            <person name="Segura M.T."/>
            <person name="Richter M."/>
            <person name="von Bergen M."/>
            <person name="Seifert J."/>
            <person name="Suarez A."/>
        </authorList>
    </citation>
    <scope>NUCLEOTIDE SEQUENCE</scope>
</reference>
<evidence type="ECO:0000313" key="1">
    <source>
        <dbReference type="EMBL" id="EKC74587.1"/>
    </source>
</evidence>
<dbReference type="EMBL" id="AJWZ01001172">
    <property type="protein sequence ID" value="EKC74587.1"/>
    <property type="molecule type" value="Genomic_DNA"/>
</dbReference>
<accession>K1TN83</accession>
<comment type="caution">
    <text evidence="1">The sequence shown here is derived from an EMBL/GenBank/DDBJ whole genome shotgun (WGS) entry which is preliminary data.</text>
</comment>
<protein>
    <submittedName>
        <fullName evidence="1">Uncharacterized protein</fullName>
    </submittedName>
</protein>
<sequence length="155" mass="17793">MNNVKLKKLLNISIRICIVFLLCFCIACSKQGLNNKTFTDIVEKNDFVVTDISASGDKSELTLLAVGNHYQIYYYEFTNKNAAEKQYKLLKKSYTNNKGNLNDTEKSKNGYKYYKVFNDNIYSVVYISNNNCVFISSTVNYRNEIDGLLKKLGLN</sequence>